<dbReference type="Proteomes" id="UP000650833">
    <property type="component" value="Unassembled WGS sequence"/>
</dbReference>
<name>A0A8H7R9Y4_9FUNG</name>
<dbReference type="EMBL" id="JAEPRC010000136">
    <property type="protein sequence ID" value="KAG2207094.1"/>
    <property type="molecule type" value="Genomic_DNA"/>
</dbReference>
<evidence type="ECO:0000313" key="2">
    <source>
        <dbReference type="Proteomes" id="UP000650833"/>
    </source>
</evidence>
<evidence type="ECO:0000313" key="1">
    <source>
        <dbReference type="EMBL" id="KAG2207094.1"/>
    </source>
</evidence>
<keyword evidence="2" id="KW-1185">Reference proteome</keyword>
<organism evidence="1 2">
    <name type="scientific">Mucor plumbeus</name>
    <dbReference type="NCBI Taxonomy" id="97098"/>
    <lineage>
        <taxon>Eukaryota</taxon>
        <taxon>Fungi</taxon>
        <taxon>Fungi incertae sedis</taxon>
        <taxon>Mucoromycota</taxon>
        <taxon>Mucoromycotina</taxon>
        <taxon>Mucoromycetes</taxon>
        <taxon>Mucorales</taxon>
        <taxon>Mucorineae</taxon>
        <taxon>Mucoraceae</taxon>
        <taxon>Mucor</taxon>
    </lineage>
</organism>
<reference evidence="1" key="1">
    <citation type="submission" date="2020-12" db="EMBL/GenBank/DDBJ databases">
        <title>Metabolic potential, ecology and presence of endohyphal bacteria is reflected in genomic diversity of Mucoromycotina.</title>
        <authorList>
            <person name="Muszewska A."/>
            <person name="Okrasinska A."/>
            <person name="Steczkiewicz K."/>
            <person name="Drgas O."/>
            <person name="Orlowska M."/>
            <person name="Perlinska-Lenart U."/>
            <person name="Aleksandrzak-Piekarczyk T."/>
            <person name="Szatraj K."/>
            <person name="Zielenkiewicz U."/>
            <person name="Pilsyk S."/>
            <person name="Malc E."/>
            <person name="Mieczkowski P."/>
            <person name="Kruszewska J.S."/>
            <person name="Biernat P."/>
            <person name="Pawlowska J."/>
        </authorList>
    </citation>
    <scope>NUCLEOTIDE SEQUENCE</scope>
    <source>
        <strain evidence="1">CBS 226.32</strain>
    </source>
</reference>
<dbReference type="AlphaFoldDB" id="A0A8H7R9Y4"/>
<proteinExistence type="predicted"/>
<comment type="caution">
    <text evidence="1">The sequence shown here is derived from an EMBL/GenBank/DDBJ whole genome shotgun (WGS) entry which is preliminary data.</text>
</comment>
<gene>
    <name evidence="1" type="ORF">INT46_010494</name>
</gene>
<protein>
    <submittedName>
        <fullName evidence="1">Uncharacterized protein</fullName>
    </submittedName>
</protein>
<sequence length="75" mass="8550">MNSLKLSKFDSFEAFLEKSVELKERSGITEDTLLADYLPKDLNYEVYTQVALLILASRDQDKNTIDAVISFFLLA</sequence>
<accession>A0A8H7R9Y4</accession>